<keyword evidence="3" id="KW-1185">Reference proteome</keyword>
<evidence type="ECO:0000313" key="2">
    <source>
        <dbReference type="EMBL" id="KAG5455245.1"/>
    </source>
</evidence>
<reference evidence="2 3" key="1">
    <citation type="journal article" date="2018" name="Biotechnol. Adv.">
        <title>Improved genomic resources and new bioinformatic workflow for the carcinogenic parasite Clonorchis sinensis: Biotechnological implications.</title>
        <authorList>
            <person name="Wang D."/>
            <person name="Korhonen P.K."/>
            <person name="Gasser R.B."/>
            <person name="Young N.D."/>
        </authorList>
    </citation>
    <scope>NUCLEOTIDE SEQUENCE [LARGE SCALE GENOMIC DNA]</scope>
    <source>
        <strain evidence="2">Cs-k2</strain>
    </source>
</reference>
<sequence>MRCSNKTLRSPASLWVKKIKSFSCSTLSVPSCHATRRKHEGWDTARLPKPKQGKSRGRGRVRTTDLPVRGSNPTSAPRLPLSRLGQPGTIPALVPLSGGMAVRHRKGTIAERPIWKRFLIKKAFSCNTLPVPNCHATRKKHEGWDSARLPKARQGKPRGRGRVRTTDLPKKNRSAVAPFRCLAAMPPEGSTRAEILPGCPSLDRGSREAEVGLEPRTFRSSTYRVKFWECLSTFGVPDRSMVIPKAFYHDTMSHWLEREFTDQKVRGSNLTSACRLLLSRLGQPGGIPALVLPSGGMAVRHRKDATAGRFFRFTILKLGAYGEIVLLFSYNGGRLRWLGHVLRMPVDRLPRRVLFAQPREGWKRARGGQTMTWQRSIKAITSKLSCAGHCRLPGWGPRDGPHQWLETLSDMAQSRPQWRSCIQAIAFNA</sequence>
<dbReference type="InParanoid" id="A0A419PJD4"/>
<dbReference type="EMBL" id="NIRI02000005">
    <property type="protein sequence ID" value="KAG5455245.1"/>
    <property type="molecule type" value="Genomic_DNA"/>
</dbReference>
<reference evidence="2 3" key="2">
    <citation type="journal article" date="2021" name="Genomics">
        <title>High-quality reference genome for Clonorchis sinensis.</title>
        <authorList>
            <person name="Young N.D."/>
            <person name="Stroehlein A.J."/>
            <person name="Kinkar L."/>
            <person name="Wang T."/>
            <person name="Sohn W.M."/>
            <person name="Chang B.C.H."/>
            <person name="Kaur P."/>
            <person name="Weisz D."/>
            <person name="Dudchenko O."/>
            <person name="Aiden E.L."/>
            <person name="Korhonen P.K."/>
            <person name="Gasser R.B."/>
        </authorList>
    </citation>
    <scope>NUCLEOTIDE SEQUENCE [LARGE SCALE GENOMIC DNA]</scope>
    <source>
        <strain evidence="2">Cs-k2</strain>
    </source>
</reference>
<name>A0A419PJD4_CLOSI</name>
<protein>
    <submittedName>
        <fullName evidence="2">Uncharacterized protein</fullName>
    </submittedName>
</protein>
<dbReference type="OrthoDB" id="6257894at2759"/>
<organism evidence="2 3">
    <name type="scientific">Clonorchis sinensis</name>
    <name type="common">Chinese liver fluke</name>
    <dbReference type="NCBI Taxonomy" id="79923"/>
    <lineage>
        <taxon>Eukaryota</taxon>
        <taxon>Metazoa</taxon>
        <taxon>Spiralia</taxon>
        <taxon>Lophotrochozoa</taxon>
        <taxon>Platyhelminthes</taxon>
        <taxon>Trematoda</taxon>
        <taxon>Digenea</taxon>
        <taxon>Opisthorchiida</taxon>
        <taxon>Opisthorchiata</taxon>
        <taxon>Opisthorchiidae</taxon>
        <taxon>Clonorchis</taxon>
    </lineage>
</organism>
<dbReference type="AlphaFoldDB" id="A0A419PJD4"/>
<evidence type="ECO:0000313" key="3">
    <source>
        <dbReference type="Proteomes" id="UP000286415"/>
    </source>
</evidence>
<feature type="region of interest" description="Disordered" evidence="1">
    <location>
        <begin position="35"/>
        <end position="86"/>
    </location>
</feature>
<dbReference type="Proteomes" id="UP000286415">
    <property type="component" value="Unassembled WGS sequence"/>
</dbReference>
<feature type="compositionally biased region" description="Basic residues" evidence="1">
    <location>
        <begin position="48"/>
        <end position="61"/>
    </location>
</feature>
<proteinExistence type="predicted"/>
<comment type="caution">
    <text evidence="2">The sequence shown here is derived from an EMBL/GenBank/DDBJ whole genome shotgun (WGS) entry which is preliminary data.</text>
</comment>
<accession>A0A419PJD4</accession>
<gene>
    <name evidence="2" type="ORF">CSKR_106449</name>
</gene>
<evidence type="ECO:0000256" key="1">
    <source>
        <dbReference type="SAM" id="MobiDB-lite"/>
    </source>
</evidence>